<dbReference type="Proteomes" id="UP000009342">
    <property type="component" value="Unassembled WGS sequence"/>
</dbReference>
<evidence type="ECO:0000313" key="2">
    <source>
        <dbReference type="Proteomes" id="UP000009342"/>
    </source>
</evidence>
<protein>
    <submittedName>
        <fullName evidence="1">Uncharacterized protein</fullName>
    </submittedName>
</protein>
<comment type="caution">
    <text evidence="1">The sequence shown here is derived from an EMBL/GenBank/DDBJ whole genome shotgun (WGS) entry which is preliminary data.</text>
</comment>
<accession>A0ABP1W6N6</accession>
<sequence length="46" mass="5395">MQLQHRNNKECAVCHNLNKFRKRAQARLSAPVYGYFGRYFYGTAAD</sequence>
<dbReference type="EMBL" id="CAKZ01000051">
    <property type="protein sequence ID" value="CCJ80238.1"/>
    <property type="molecule type" value="Genomic_DNA"/>
</dbReference>
<evidence type="ECO:0000313" key="1">
    <source>
        <dbReference type="EMBL" id="CCJ80238.1"/>
    </source>
</evidence>
<reference evidence="2" key="1">
    <citation type="journal article" date="2012" name="PLoS ONE">
        <title>Comparative analysis of genome sequences covering the seven cronobacter species.</title>
        <authorList>
            <person name="Joseph S."/>
            <person name="Desai P."/>
            <person name="Ji Y."/>
            <person name="Cummings C.A."/>
            <person name="Shih R."/>
            <person name="Degoricija L."/>
            <person name="Rico A."/>
            <person name="Brzoska P."/>
            <person name="Hamby S.E."/>
            <person name="Masood N."/>
            <person name="Hariri S."/>
            <person name="Sonbol H."/>
            <person name="Chuzhanova N."/>
            <person name="McClelland M."/>
            <person name="Furtado M.R."/>
            <person name="Forsythe S.J."/>
        </authorList>
    </citation>
    <scope>NUCLEOTIDE SEQUENCE [LARGE SCALE GENOMIC DNA]</scope>
    <source>
        <strain evidence="2">1210</strain>
    </source>
</reference>
<keyword evidence="2" id="KW-1185">Reference proteome</keyword>
<gene>
    <name evidence="1" type="ORF">BN134_948</name>
</gene>
<organism evidence="1 2">
    <name type="scientific">Cronobacter dublinensis 1210</name>
    <dbReference type="NCBI Taxonomy" id="1208656"/>
    <lineage>
        <taxon>Bacteria</taxon>
        <taxon>Pseudomonadati</taxon>
        <taxon>Pseudomonadota</taxon>
        <taxon>Gammaproteobacteria</taxon>
        <taxon>Enterobacterales</taxon>
        <taxon>Enterobacteriaceae</taxon>
        <taxon>Cronobacter</taxon>
    </lineage>
</organism>
<proteinExistence type="predicted"/>
<name>A0ABP1W6N6_9ENTR</name>